<feature type="region of interest" description="Disordered" evidence="2">
    <location>
        <begin position="72"/>
        <end position="91"/>
    </location>
</feature>
<feature type="chain" id="PRO_5041001066" evidence="3">
    <location>
        <begin position="20"/>
        <end position="2255"/>
    </location>
</feature>
<dbReference type="InterPro" id="IPR050708">
    <property type="entry name" value="T6SS_VgrG/RHS"/>
</dbReference>
<dbReference type="SUPFAM" id="SSF51294">
    <property type="entry name" value="Hedgehog/intein (Hint) domain"/>
    <property type="match status" value="1"/>
</dbReference>
<dbReference type="InterPro" id="IPR006530">
    <property type="entry name" value="YD"/>
</dbReference>
<dbReference type="Pfam" id="PF05593">
    <property type="entry name" value="RHS_repeat"/>
    <property type="match status" value="1"/>
</dbReference>
<accession>A0A9Y2IGC4</accession>
<dbReference type="Gene3D" id="2.180.10.10">
    <property type="entry name" value="RHS repeat-associated core"/>
    <property type="match status" value="1"/>
</dbReference>
<dbReference type="Proteomes" id="UP001236014">
    <property type="component" value="Chromosome"/>
</dbReference>
<dbReference type="NCBIfam" id="TIGR01443">
    <property type="entry name" value="intein_Cterm"/>
    <property type="match status" value="1"/>
</dbReference>
<dbReference type="Pfam" id="PF07591">
    <property type="entry name" value="PT-HINT"/>
    <property type="match status" value="1"/>
</dbReference>
<feature type="compositionally biased region" description="Polar residues" evidence="2">
    <location>
        <begin position="2202"/>
        <end position="2211"/>
    </location>
</feature>
<dbReference type="NCBIfam" id="TIGR01643">
    <property type="entry name" value="YD_repeat_2x"/>
    <property type="match status" value="3"/>
</dbReference>
<evidence type="ECO:0000259" key="4">
    <source>
        <dbReference type="SMART" id="SM00306"/>
    </source>
</evidence>
<evidence type="ECO:0000313" key="6">
    <source>
        <dbReference type="Proteomes" id="UP001236014"/>
    </source>
</evidence>
<reference evidence="5 6" key="1">
    <citation type="submission" date="2023-06" db="EMBL/GenBank/DDBJ databases">
        <authorList>
            <person name="Oyuntsetseg B."/>
            <person name="Kim S.B."/>
        </authorList>
    </citation>
    <scope>NUCLEOTIDE SEQUENCE [LARGE SCALE GENOMIC DNA]</scope>
    <source>
        <strain evidence="5 6">2-15</strain>
    </source>
</reference>
<dbReference type="InterPro" id="IPR003587">
    <property type="entry name" value="Hint_dom_N"/>
</dbReference>
<dbReference type="PANTHER" id="PTHR32305">
    <property type="match status" value="1"/>
</dbReference>
<feature type="compositionally biased region" description="Low complexity" evidence="2">
    <location>
        <begin position="1611"/>
        <end position="1627"/>
    </location>
</feature>
<proteinExistence type="predicted"/>
<dbReference type="NCBIfam" id="TIGR03696">
    <property type="entry name" value="Rhs_assc_core"/>
    <property type="match status" value="1"/>
</dbReference>
<dbReference type="Pfam" id="PF25023">
    <property type="entry name" value="TEN_YD-shell"/>
    <property type="match status" value="1"/>
</dbReference>
<dbReference type="InterPro" id="IPR031325">
    <property type="entry name" value="RHS_repeat"/>
</dbReference>
<dbReference type="Gene3D" id="2.170.16.10">
    <property type="entry name" value="Hedgehog/Intein (Hint) domain"/>
    <property type="match status" value="1"/>
</dbReference>
<feature type="region of interest" description="Disordered" evidence="2">
    <location>
        <begin position="2193"/>
        <end position="2212"/>
    </location>
</feature>
<dbReference type="CDD" id="cd00081">
    <property type="entry name" value="Hint"/>
    <property type="match status" value="1"/>
</dbReference>
<evidence type="ECO:0000256" key="3">
    <source>
        <dbReference type="SAM" id="SignalP"/>
    </source>
</evidence>
<dbReference type="RefSeq" id="WP_285969936.1">
    <property type="nucleotide sequence ID" value="NZ_CP127294.1"/>
</dbReference>
<evidence type="ECO:0000256" key="1">
    <source>
        <dbReference type="ARBA" id="ARBA00022737"/>
    </source>
</evidence>
<keyword evidence="1" id="KW-0677">Repeat</keyword>
<dbReference type="InterPro" id="IPR056823">
    <property type="entry name" value="TEN-like_YD-shell"/>
</dbReference>
<gene>
    <name evidence="5" type="ORF">QRX50_00045</name>
</gene>
<protein>
    <submittedName>
        <fullName evidence="5">RHS repeat-associated core domain-containing protein</fullName>
    </submittedName>
</protein>
<feature type="compositionally biased region" description="Low complexity" evidence="2">
    <location>
        <begin position="1642"/>
        <end position="1651"/>
    </location>
</feature>
<sequence length="2255" mass="241219">MTAGAVVVLMAAAAQQAVAAPANATGGWHGLGWDLPATQKPASVPGEKGGLVPHPGGVASAALPKVAWPKADSHEVSLPPSGGTPADDKSAVTVRRAARSGTHAAGKVKLDVLDQAQSDRAGVRGTLVRVSAAGGDTTGPLDVNLDYTPFAKAFGADYGSRLRLVEYPSCILTTPDQPQCRTKTPVQSSNDAKSDRLIGQTAFAPAATSMVLAAEAEDQGDGGDFKATDLKPAGSWTSGGSTGAFSYSYPLAVSAGPTGKGPDISLDYSSDAVDGLTSATNNQASPIGDGWSLSGGGYIERSYKSCAADLGGNNGQDKQNGDLCYFSDNATISFAGSNDMLVKDKNNPSGWHTKIDQGSKIEKLTGVANGTQGGEAWKLTTIDGTQYFFGLNHLPGWQNGNAETHSAWTEPVFGNNPGEPCYHTAFADSSCANTAWRWNLDYSVDPHGNATVYYYDTETNAYSVNNNTAAPTNYVRGGYLSRIEYGFNTRVANVYSTPPARVVFGTTERCLPDASFSCDPAQLTKDNATHWPDVPFDRICTVGTNCLNASATFFSRKRYTTITGQVTDGNGGWKPAVSWTLGQSYPASGDGNSPALWLDSITQTGLANTSGTQPALSLPPTLFHGVPKANRVDATHNYTALTRLRIDSVTNSTGGVTTVKYAEPECVTGVKMPASPENNTLACYPVYWTPGGATDPILDWFNKYPVTDITEDARTGLADSGTQSGVRSTFSQQILTHYDYLGGAAWHHDDNPLSDPKYRTWSQFRGYGQVKTTKGAAIGDPSGPQTVTETRYLRGMDGDAQPNGGHRSVSVPSFWGENVTDLEQYAGFTRESLTYLAGNVIADALSDPWRSPNPTATDTDGFQSYYTGTAVQRTRVWSDSSQQWQTSRTVTTFGDYGLPTSAETDGALNGTTPDPAQTKCATTTYLPNTSVWILNAVERTTEYAGTCASAATSSTIVSDTKNSFDSQPYGTPPTIGDVTQSDVLDAWPAGGAETFRAPDQTTTFDQYGRSLKVADHRGIATTTAYTPATGGPVTQIATTTPPISATDTRTFTSTKVLDPVSGSVLSETDNSGLRTDATYDPLGRITAVWAPGHDKTRNAQPSTTYEYLVTADAGKISYVATNSLLANAHYATSYALIDGLGRTVQTQAPTPYAQGGRVLSDSLYDSQGRVYISHNNYWNGDSGPDKTLHVVQDNAVPNSTFTTYDSAGRTIGAAYALDGTEQWRTTTRYDGLRTTTIPPVGGTAMALVNNGLGQNVQTLQYHDRDHTGPTDPADVTTYAYARNGQLATVTDATGKNTWTTAYDLHDRKVSATDPDTGTSTYAYDDADQLTTSTDAQHRTLAFTYDNLGRKTAEYQGTTSGTKLADWTYDTVRPGLPTGSTHYVDGRSYSTAVTGYDNAGRATGNRYTIPAFETGLGGTYSFSTEYDPLTGAVATTTSPQKGGVPRETIYHDYGTLGQPIGLRASSSTGGLLYLVSETDYTPQAQVLRTNFQDPTSPYQVAVTNTYENGTNRLASTLAQRATSTGYDITNRQYTYQPAGNLIKLADTPQDGTSDVQCFTYDYRQRLTDAWTPSSADCSAQASAAALGGAAPYWTSWGYDAEDNRIKQVQHSTGGDATTTTTYPDPGAAKPHAPQTVTRVSGNTTSTSTYGYDDTGRTLTRGPAGAGQAFTYDAEGNIASVTEADGKTSTYVYDADGNRLITRDPTGVTLTIGDTELHVAAGSTTAIGTRYYSYNGQPIAERNGVAGVSWLMSDAQGTVYATVDAANLAVHKRYQDPYGVPRGTADGPWADNHGFLGGYQNTSGLTHLGAREYDPVTGAFISPDPLLDPMNPLHLNAYTYGFDNPIANTDPTGLEPMLDECRNADDRLACENWGYTADLDSFYQPYKRSGVKLCNWSRDCLSKNAEVLNKGRHAPTRERAEQIYREYHHEGMTIKEILQVGWEMTGIPDAISCVNDPSWSDCLSAVATVLPVGKGAKFIKGLVESERAKRALDFVKDIDEVTKEEPLACPIGLAHSFTGDTRVLMADGTSKPISDVKVGDKITNTDPDSGKLEQHAVTAIHVTADDRDRVDVQLAGGGDQVIHATEHHQIWEARTHHWVEAGQLQPNDQVRSSTSIATVVRVLHHVGRGKTYDLTVENQHTYYVLAGNTPVLVHNSLSCDGVSPNGWPKPTMDNCKECAQKIQDRIGGQIYHVKDSEGAPGLGPSTNDPNGSWTEHYAVIKDGTAYDAFTGPEGMPIDQYRAQWQYGDYLSFTPYNP</sequence>
<dbReference type="PROSITE" id="PS50818">
    <property type="entry name" value="INTEIN_C_TER"/>
    <property type="match status" value="1"/>
</dbReference>
<evidence type="ECO:0000313" key="5">
    <source>
        <dbReference type="EMBL" id="WIX79247.1"/>
    </source>
</evidence>
<dbReference type="EMBL" id="CP127294">
    <property type="protein sequence ID" value="WIX79247.1"/>
    <property type="molecule type" value="Genomic_DNA"/>
</dbReference>
<dbReference type="InterPro" id="IPR030934">
    <property type="entry name" value="Intein_C"/>
</dbReference>
<feature type="signal peptide" evidence="3">
    <location>
        <begin position="1"/>
        <end position="19"/>
    </location>
</feature>
<name>A0A9Y2IGC4_9PSEU</name>
<dbReference type="SMART" id="SM00306">
    <property type="entry name" value="HintN"/>
    <property type="match status" value="1"/>
</dbReference>
<keyword evidence="3" id="KW-0732">Signal</keyword>
<dbReference type="InterPro" id="IPR036844">
    <property type="entry name" value="Hint_dom_sf"/>
</dbReference>
<keyword evidence="6" id="KW-1185">Reference proteome</keyword>
<dbReference type="KEGG" id="acab:QRX50_00045"/>
<dbReference type="PANTHER" id="PTHR32305:SF17">
    <property type="entry name" value="TRNA NUCLEASE WAPA"/>
    <property type="match status" value="1"/>
</dbReference>
<feature type="domain" description="Hint" evidence="4">
    <location>
        <begin position="2012"/>
        <end position="2112"/>
    </location>
</feature>
<evidence type="ECO:0000256" key="2">
    <source>
        <dbReference type="SAM" id="MobiDB-lite"/>
    </source>
</evidence>
<organism evidence="5 6">
    <name type="scientific">Amycolatopsis carbonis</name>
    <dbReference type="NCBI Taxonomy" id="715471"/>
    <lineage>
        <taxon>Bacteria</taxon>
        <taxon>Bacillati</taxon>
        <taxon>Actinomycetota</taxon>
        <taxon>Actinomycetes</taxon>
        <taxon>Pseudonocardiales</taxon>
        <taxon>Pseudonocardiaceae</taxon>
        <taxon>Amycolatopsis</taxon>
    </lineage>
</organism>
<dbReference type="InterPro" id="IPR022385">
    <property type="entry name" value="Rhs_assc_core"/>
</dbReference>
<feature type="region of interest" description="Disordered" evidence="2">
    <location>
        <begin position="1608"/>
        <end position="1656"/>
    </location>
</feature>